<feature type="compositionally biased region" description="Acidic residues" evidence="2">
    <location>
        <begin position="189"/>
        <end position="209"/>
    </location>
</feature>
<dbReference type="FunCoup" id="C5DKQ8">
    <property type="interactions" value="4119"/>
</dbReference>
<dbReference type="Gene3D" id="3.30.160.60">
    <property type="entry name" value="Classic Zinc Finger"/>
    <property type="match status" value="1"/>
</dbReference>
<evidence type="ECO:0000313" key="5">
    <source>
        <dbReference type="Proteomes" id="UP000002036"/>
    </source>
</evidence>
<gene>
    <name evidence="4" type="ordered locus">KLTH0F06710g</name>
</gene>
<keyword evidence="1" id="KW-0479">Metal-binding</keyword>
<evidence type="ECO:0000256" key="2">
    <source>
        <dbReference type="SAM" id="MobiDB-lite"/>
    </source>
</evidence>
<keyword evidence="1" id="KW-0862">Zinc</keyword>
<feature type="compositionally biased region" description="Low complexity" evidence="2">
    <location>
        <begin position="331"/>
        <end position="343"/>
    </location>
</feature>
<evidence type="ECO:0000259" key="3">
    <source>
        <dbReference type="PROSITE" id="PS50157"/>
    </source>
</evidence>
<dbReference type="InterPro" id="IPR013087">
    <property type="entry name" value="Znf_C2H2_type"/>
</dbReference>
<dbReference type="EMBL" id="CU928170">
    <property type="protein sequence ID" value="CAR24059.1"/>
    <property type="molecule type" value="Genomic_DNA"/>
</dbReference>
<dbReference type="OrthoDB" id="7295497at2759"/>
<feature type="region of interest" description="Disordered" evidence="2">
    <location>
        <begin position="300"/>
        <end position="384"/>
    </location>
</feature>
<evidence type="ECO:0000256" key="1">
    <source>
        <dbReference type="PROSITE-ProRule" id="PRU00042"/>
    </source>
</evidence>
<keyword evidence="5" id="KW-1185">Reference proteome</keyword>
<feature type="compositionally biased region" description="Polar residues" evidence="2">
    <location>
        <begin position="300"/>
        <end position="313"/>
    </location>
</feature>
<dbReference type="GeneID" id="8292697"/>
<reference evidence="4 5" key="1">
    <citation type="journal article" date="2009" name="Genome Res.">
        <title>Comparative genomics of protoploid Saccharomycetaceae.</title>
        <authorList>
            <consortium name="The Genolevures Consortium"/>
            <person name="Souciet J.-L."/>
            <person name="Dujon B."/>
            <person name="Gaillardin C."/>
            <person name="Johnston M."/>
            <person name="Baret P.V."/>
            <person name="Cliften P."/>
            <person name="Sherman D.J."/>
            <person name="Weissenbach J."/>
            <person name="Westhof E."/>
            <person name="Wincker P."/>
            <person name="Jubin C."/>
            <person name="Poulain J."/>
            <person name="Barbe V."/>
            <person name="Segurens B."/>
            <person name="Artiguenave F."/>
            <person name="Anthouard V."/>
            <person name="Vacherie B."/>
            <person name="Val M.-E."/>
            <person name="Fulton R.S."/>
            <person name="Minx P."/>
            <person name="Wilson R."/>
            <person name="Durrens P."/>
            <person name="Jean G."/>
            <person name="Marck C."/>
            <person name="Martin T."/>
            <person name="Nikolski M."/>
            <person name="Rolland T."/>
            <person name="Seret M.-L."/>
            <person name="Casaregola S."/>
            <person name="Despons L."/>
            <person name="Fairhead C."/>
            <person name="Fischer G."/>
            <person name="Lafontaine I."/>
            <person name="Leh V."/>
            <person name="Lemaire M."/>
            <person name="de Montigny J."/>
            <person name="Neuveglise C."/>
            <person name="Thierry A."/>
            <person name="Blanc-Lenfle I."/>
            <person name="Bleykasten C."/>
            <person name="Diffels J."/>
            <person name="Fritsch E."/>
            <person name="Frangeul L."/>
            <person name="Goeffon A."/>
            <person name="Jauniaux N."/>
            <person name="Kachouri-Lafond R."/>
            <person name="Payen C."/>
            <person name="Potier S."/>
            <person name="Pribylova L."/>
            <person name="Ozanne C."/>
            <person name="Richard G.-F."/>
            <person name="Sacerdot C."/>
            <person name="Straub M.-L."/>
            <person name="Talla E."/>
        </authorList>
    </citation>
    <scope>NUCLEOTIDE SEQUENCE [LARGE SCALE GENOMIC DNA]</scope>
    <source>
        <strain evidence="5">ATCC 56472 / CBS 6340 / NRRL Y-8284</strain>
    </source>
</reference>
<dbReference type="OMA" id="KYADPSL"/>
<feature type="domain" description="C2H2-type" evidence="3">
    <location>
        <begin position="386"/>
        <end position="422"/>
    </location>
</feature>
<name>C5DKQ8_LACTC</name>
<feature type="region of interest" description="Disordered" evidence="2">
    <location>
        <begin position="189"/>
        <end position="214"/>
    </location>
</feature>
<dbReference type="KEGG" id="lth:KLTH0F06710g"/>
<accession>C5DKQ8</accession>
<protein>
    <submittedName>
        <fullName evidence="4">KLTH0F06710p</fullName>
    </submittedName>
</protein>
<feature type="compositionally biased region" description="Basic residues" evidence="2">
    <location>
        <begin position="344"/>
        <end position="355"/>
    </location>
</feature>
<organism evidence="4 5">
    <name type="scientific">Lachancea thermotolerans (strain ATCC 56472 / CBS 6340 / NRRL Y-8284)</name>
    <name type="common">Yeast</name>
    <name type="synonym">Kluyveromyces thermotolerans</name>
    <dbReference type="NCBI Taxonomy" id="559295"/>
    <lineage>
        <taxon>Eukaryota</taxon>
        <taxon>Fungi</taxon>
        <taxon>Dikarya</taxon>
        <taxon>Ascomycota</taxon>
        <taxon>Saccharomycotina</taxon>
        <taxon>Saccharomycetes</taxon>
        <taxon>Saccharomycetales</taxon>
        <taxon>Saccharomycetaceae</taxon>
        <taxon>Lachancea</taxon>
    </lineage>
</organism>
<sequence>MTTTTELNPLTRTLTDVLDDELYHIANRGQECVQTPKGWKNRSLENLMYAPDQSTAFGTGVTFDADHEFKDSMFSKYADPSLTTMSLDKPVDSRKTSPASLTPVQATVSLNNVMNVNPFLARLPSNGQDVRISSPALFQGEDEDMLNSGESFPPDYYYEDNQKLFSWPLQESATMSQDAMSIFDREFDDDLSEDEDEDEDEELEAGDDQDQPKLEAGSEYQLNDDDSLIFDRVRPGASFVDDDRNDFAVVDDEDDEDDEEIGFHNELQSAGCTEGKHGEQDTFDEDVLYDRNNRKSSVVCSGEQYTTAPSSTRISRESSPEDTFTEAKCVTPSPSSLSSTPSFTRKKKYPSRRKSSNATPSAPAIKKRISPLPSVTSSPGSGQEVHTCTLVNPITNEPCSKKFSRPYDLIRHQKTIHASKKKVFRCVICIQQQGTEGYQKTFSRGDALSRHVKVKHELTGAEAQKAIQFAKENVEFAGA</sequence>
<dbReference type="RefSeq" id="XP_002554496.1">
    <property type="nucleotide sequence ID" value="XM_002554450.1"/>
</dbReference>
<dbReference type="AlphaFoldDB" id="C5DKQ8"/>
<dbReference type="InParanoid" id="C5DKQ8"/>
<proteinExistence type="predicted"/>
<dbReference type="eggNOG" id="ENOG502RBAK">
    <property type="taxonomic scope" value="Eukaryota"/>
</dbReference>
<dbReference type="Proteomes" id="UP000002036">
    <property type="component" value="Chromosome F"/>
</dbReference>
<dbReference type="GO" id="GO:0008270">
    <property type="term" value="F:zinc ion binding"/>
    <property type="evidence" value="ECO:0007669"/>
    <property type="project" value="UniProtKB-KW"/>
</dbReference>
<feature type="compositionally biased region" description="Polar residues" evidence="2">
    <location>
        <begin position="373"/>
        <end position="384"/>
    </location>
</feature>
<dbReference type="HOGENOM" id="CLU_038620_0_0_1"/>
<evidence type="ECO:0000313" key="4">
    <source>
        <dbReference type="EMBL" id="CAR24059.1"/>
    </source>
</evidence>
<keyword evidence="1" id="KW-0863">Zinc-finger</keyword>
<dbReference type="PROSITE" id="PS50157">
    <property type="entry name" value="ZINC_FINGER_C2H2_2"/>
    <property type="match status" value="1"/>
</dbReference>